<dbReference type="InterPro" id="IPR020904">
    <property type="entry name" value="Sc_DH/Rdtase_CS"/>
</dbReference>
<protein>
    <submittedName>
        <fullName evidence="3">SDR family NAD(P)-dependent oxidoreductase</fullName>
    </submittedName>
</protein>
<organism evidence="3 4">
    <name type="scientific">Pseudophaeobacter arcticus</name>
    <dbReference type="NCBI Taxonomy" id="385492"/>
    <lineage>
        <taxon>Bacteria</taxon>
        <taxon>Pseudomonadati</taxon>
        <taxon>Pseudomonadota</taxon>
        <taxon>Alphaproteobacteria</taxon>
        <taxon>Rhodobacterales</taxon>
        <taxon>Paracoccaceae</taxon>
        <taxon>Pseudophaeobacter</taxon>
    </lineage>
</organism>
<dbReference type="Proteomes" id="UP001441944">
    <property type="component" value="Unassembled WGS sequence"/>
</dbReference>
<keyword evidence="2" id="KW-0560">Oxidoreductase</keyword>
<keyword evidence="4" id="KW-1185">Reference proteome</keyword>
<dbReference type="PRINTS" id="PR00081">
    <property type="entry name" value="GDHRDH"/>
</dbReference>
<evidence type="ECO:0000313" key="3">
    <source>
        <dbReference type="EMBL" id="GAA6197553.1"/>
    </source>
</evidence>
<evidence type="ECO:0000313" key="4">
    <source>
        <dbReference type="Proteomes" id="UP001441944"/>
    </source>
</evidence>
<dbReference type="EMBL" id="BAABWU010000012">
    <property type="protein sequence ID" value="GAA6197553.1"/>
    <property type="molecule type" value="Genomic_DNA"/>
</dbReference>
<dbReference type="PANTHER" id="PTHR43391">
    <property type="entry name" value="RETINOL DEHYDROGENASE-RELATED"/>
    <property type="match status" value="1"/>
</dbReference>
<dbReference type="InterPro" id="IPR036291">
    <property type="entry name" value="NAD(P)-bd_dom_sf"/>
</dbReference>
<sequence>MLSGGNRGIGYCIAQAAQARGWHVSLGLRDPSVLPHGLDPQLTDLHAYDATSRSAEAKWVDATVARHGRIDTIVANAGLFTDTSIIDAEEGEVDTLLEINLRAPRRLAKAAWPMLRACGSGRVAILGSLSGKRVASKGSALYSVSKFAAIGLAHALRLEGWDDGIRATAFCPGLVATEMGATAAGDVVAAKEMTQPDEIAHLVLEIIGLSNSASIAEMHINWRTDGIF</sequence>
<dbReference type="PROSITE" id="PS00061">
    <property type="entry name" value="ADH_SHORT"/>
    <property type="match status" value="1"/>
</dbReference>
<gene>
    <name evidence="3" type="ORF">NBRC116598_29970</name>
</gene>
<accession>A0ABQ0ANU0</accession>
<dbReference type="PANTHER" id="PTHR43391:SF86">
    <property type="entry name" value="SHORT-CHAIN DEHYDROGENASE_REDUCTASE FAMILY PROTEIN"/>
    <property type="match status" value="1"/>
</dbReference>
<dbReference type="SUPFAM" id="SSF51735">
    <property type="entry name" value="NAD(P)-binding Rossmann-fold domains"/>
    <property type="match status" value="1"/>
</dbReference>
<evidence type="ECO:0000256" key="2">
    <source>
        <dbReference type="ARBA" id="ARBA00023002"/>
    </source>
</evidence>
<dbReference type="Pfam" id="PF00106">
    <property type="entry name" value="adh_short"/>
    <property type="match status" value="1"/>
</dbReference>
<comment type="caution">
    <text evidence="3">The sequence shown here is derived from an EMBL/GenBank/DDBJ whole genome shotgun (WGS) entry which is preliminary data.</text>
</comment>
<comment type="similarity">
    <text evidence="1">Belongs to the short-chain dehydrogenases/reductases (SDR) family.</text>
</comment>
<dbReference type="InterPro" id="IPR002347">
    <property type="entry name" value="SDR_fam"/>
</dbReference>
<name>A0ABQ0ANU0_9RHOB</name>
<evidence type="ECO:0000256" key="1">
    <source>
        <dbReference type="ARBA" id="ARBA00006484"/>
    </source>
</evidence>
<reference evidence="3 4" key="1">
    <citation type="submission" date="2024-04" db="EMBL/GenBank/DDBJ databases">
        <title>Draft genome sequence of Pseudophaeobacter arcticus NBRC 116598.</title>
        <authorList>
            <person name="Miyakawa T."/>
            <person name="Kusuya Y."/>
            <person name="Miura T."/>
        </authorList>
    </citation>
    <scope>NUCLEOTIDE SEQUENCE [LARGE SCALE GENOMIC DNA]</scope>
    <source>
        <strain evidence="3 4">SU-CL00105</strain>
    </source>
</reference>
<proteinExistence type="inferred from homology"/>
<dbReference type="Gene3D" id="3.40.50.720">
    <property type="entry name" value="NAD(P)-binding Rossmann-like Domain"/>
    <property type="match status" value="1"/>
</dbReference>